<organism evidence="1 2">
    <name type="scientific">Clostridium malenominatum</name>
    <dbReference type="NCBI Taxonomy" id="1539"/>
    <lineage>
        <taxon>Bacteria</taxon>
        <taxon>Bacillati</taxon>
        <taxon>Bacillota</taxon>
        <taxon>Clostridia</taxon>
        <taxon>Eubacteriales</taxon>
        <taxon>Clostridiaceae</taxon>
        <taxon>Clostridium</taxon>
    </lineage>
</organism>
<gene>
    <name evidence="1" type="ORF">GCM10008905_15540</name>
</gene>
<dbReference type="Proteomes" id="UP001500339">
    <property type="component" value="Unassembled WGS sequence"/>
</dbReference>
<dbReference type="InterPro" id="IPR011009">
    <property type="entry name" value="Kinase-like_dom_sf"/>
</dbReference>
<reference evidence="2" key="1">
    <citation type="journal article" date="2019" name="Int. J. Syst. Evol. Microbiol.">
        <title>The Global Catalogue of Microorganisms (GCM) 10K type strain sequencing project: providing services to taxonomists for standard genome sequencing and annotation.</title>
        <authorList>
            <consortium name="The Broad Institute Genomics Platform"/>
            <consortium name="The Broad Institute Genome Sequencing Center for Infectious Disease"/>
            <person name="Wu L."/>
            <person name="Ma J."/>
        </authorList>
    </citation>
    <scope>NUCLEOTIDE SEQUENCE [LARGE SCALE GENOMIC DNA]</scope>
    <source>
        <strain evidence="2">JCM 1405</strain>
    </source>
</reference>
<evidence type="ECO:0000313" key="2">
    <source>
        <dbReference type="Proteomes" id="UP001500339"/>
    </source>
</evidence>
<protein>
    <submittedName>
        <fullName evidence="1">CotS family spore coat protein</fullName>
    </submittedName>
</protein>
<sequence>MGDRKVVQYIDDLTNYEGKNVRRILENYDFNIDNITKVRSAYRIDTDKGPVCLKKIRRSKRKAINGNIVVQELDKHGFPYTAKFYRTKNNYLFEKHKKSFYYVTEWIDGEECDLNDINEACNCVKLLAKFHICSCKIETKKLKVKNNLKNWPKIFNKNISDLETYKQIIEKKRLKNEFDISYKEYIDKFHNRGLAALHFLNSSDYYILSKKANENKTLCHDSFYYQNIIKKDEDYYLIDLDSIIIDLHINDLGKLIRRLMFKKSYSWEFDKAKKLIEAYNEVKPLSKGEIEAMLAMIAFPHKYWKLGRKRYIKKKGWSEAKYMNKLNKLIKSDELQQKFLDDYVRYANTYTNS</sequence>
<keyword evidence="1" id="KW-0946">Virion</keyword>
<accession>A0ABP3U2M8</accession>
<dbReference type="EMBL" id="BAAACF010000001">
    <property type="protein sequence ID" value="GAA0723199.1"/>
    <property type="molecule type" value="Genomic_DNA"/>
</dbReference>
<comment type="caution">
    <text evidence="1">The sequence shown here is derived from an EMBL/GenBank/DDBJ whole genome shotgun (WGS) entry which is preliminary data.</text>
</comment>
<name>A0ABP3U2M8_9CLOT</name>
<dbReference type="NCBIfam" id="TIGR02906">
    <property type="entry name" value="spore_CotS"/>
    <property type="match status" value="1"/>
</dbReference>
<dbReference type="PANTHER" id="PTHR39179">
    <property type="entry name" value="SPORE COAT PROTEIN I"/>
    <property type="match status" value="1"/>
</dbReference>
<dbReference type="RefSeq" id="WP_343768523.1">
    <property type="nucleotide sequence ID" value="NZ_BAAACF010000001.1"/>
</dbReference>
<dbReference type="SUPFAM" id="SSF56112">
    <property type="entry name" value="Protein kinase-like (PK-like)"/>
    <property type="match status" value="1"/>
</dbReference>
<evidence type="ECO:0000313" key="1">
    <source>
        <dbReference type="EMBL" id="GAA0723199.1"/>
    </source>
</evidence>
<keyword evidence="2" id="KW-1185">Reference proteome</keyword>
<dbReference type="InterPro" id="IPR047175">
    <property type="entry name" value="CotS-like"/>
</dbReference>
<dbReference type="PANTHER" id="PTHR39179:SF1">
    <property type="entry name" value="SPORE COAT PROTEIN I"/>
    <property type="match status" value="1"/>
</dbReference>
<dbReference type="Gene3D" id="3.30.200.20">
    <property type="entry name" value="Phosphorylase Kinase, domain 1"/>
    <property type="match status" value="1"/>
</dbReference>
<dbReference type="InterPro" id="IPR014255">
    <property type="entry name" value="Spore_coat_CotS"/>
</dbReference>
<dbReference type="Gene3D" id="3.90.1200.10">
    <property type="match status" value="1"/>
</dbReference>
<keyword evidence="1" id="KW-0167">Capsid protein</keyword>
<proteinExistence type="predicted"/>